<dbReference type="HOGENOM" id="CLU_874358_0_0_1"/>
<reference evidence="1 2" key="1">
    <citation type="journal article" date="2012" name="Proc. Natl. Acad. Sci. U.S.A.">
        <title>Comparative genomics of Ceriporiopsis subvermispora and Phanerochaete chrysosporium provide insight into selective ligninolysis.</title>
        <authorList>
            <person name="Fernandez-Fueyo E."/>
            <person name="Ruiz-Duenas F.J."/>
            <person name="Ferreira P."/>
            <person name="Floudas D."/>
            <person name="Hibbett D.S."/>
            <person name="Canessa P."/>
            <person name="Larrondo L.F."/>
            <person name="James T.Y."/>
            <person name="Seelenfreund D."/>
            <person name="Lobos S."/>
            <person name="Polanco R."/>
            <person name="Tello M."/>
            <person name="Honda Y."/>
            <person name="Watanabe T."/>
            <person name="Watanabe T."/>
            <person name="Ryu J.S."/>
            <person name="Kubicek C.P."/>
            <person name="Schmoll M."/>
            <person name="Gaskell J."/>
            <person name="Hammel K.E."/>
            <person name="St John F.J."/>
            <person name="Vanden Wymelenberg A."/>
            <person name="Sabat G."/>
            <person name="Splinter BonDurant S."/>
            <person name="Syed K."/>
            <person name="Yadav J.S."/>
            <person name="Doddapaneni H."/>
            <person name="Subramanian V."/>
            <person name="Lavin J.L."/>
            <person name="Oguiza J.A."/>
            <person name="Perez G."/>
            <person name="Pisabarro A.G."/>
            <person name="Ramirez L."/>
            <person name="Santoyo F."/>
            <person name="Master E."/>
            <person name="Coutinho P.M."/>
            <person name="Henrissat B."/>
            <person name="Lombard V."/>
            <person name="Magnuson J.K."/>
            <person name="Kuees U."/>
            <person name="Hori C."/>
            <person name="Igarashi K."/>
            <person name="Samejima M."/>
            <person name="Held B.W."/>
            <person name="Barry K.W."/>
            <person name="LaButti K.M."/>
            <person name="Lapidus A."/>
            <person name="Lindquist E.A."/>
            <person name="Lucas S.M."/>
            <person name="Riley R."/>
            <person name="Salamov A.A."/>
            <person name="Hoffmeister D."/>
            <person name="Schwenk D."/>
            <person name="Hadar Y."/>
            <person name="Yarden O."/>
            <person name="de Vries R.P."/>
            <person name="Wiebenga A."/>
            <person name="Stenlid J."/>
            <person name="Eastwood D."/>
            <person name="Grigoriev I.V."/>
            <person name="Berka R.M."/>
            <person name="Blanchette R.A."/>
            <person name="Kersten P."/>
            <person name="Martinez A.T."/>
            <person name="Vicuna R."/>
            <person name="Cullen D."/>
        </authorList>
    </citation>
    <scope>NUCLEOTIDE SEQUENCE [LARGE SCALE GENOMIC DNA]</scope>
    <source>
        <strain evidence="1 2">B</strain>
    </source>
</reference>
<organism evidence="1 2">
    <name type="scientific">Ceriporiopsis subvermispora (strain B)</name>
    <name type="common">White-rot fungus</name>
    <name type="synonym">Gelatoporia subvermispora</name>
    <dbReference type="NCBI Taxonomy" id="914234"/>
    <lineage>
        <taxon>Eukaryota</taxon>
        <taxon>Fungi</taxon>
        <taxon>Dikarya</taxon>
        <taxon>Basidiomycota</taxon>
        <taxon>Agaricomycotina</taxon>
        <taxon>Agaricomycetes</taxon>
        <taxon>Polyporales</taxon>
        <taxon>Gelatoporiaceae</taxon>
        <taxon>Gelatoporia</taxon>
    </lineage>
</organism>
<protein>
    <submittedName>
        <fullName evidence="1">Uncharacterized protein</fullName>
    </submittedName>
</protein>
<keyword evidence="2" id="KW-1185">Reference proteome</keyword>
<name>M2R5S5_CERS8</name>
<dbReference type="EMBL" id="KB445806">
    <property type="protein sequence ID" value="EMD33497.1"/>
    <property type="molecule type" value="Genomic_DNA"/>
</dbReference>
<evidence type="ECO:0000313" key="1">
    <source>
        <dbReference type="EMBL" id="EMD33497.1"/>
    </source>
</evidence>
<gene>
    <name evidence="1" type="ORF">CERSUDRAFT_76708</name>
</gene>
<dbReference type="Proteomes" id="UP000016930">
    <property type="component" value="Unassembled WGS sequence"/>
</dbReference>
<evidence type="ECO:0000313" key="2">
    <source>
        <dbReference type="Proteomes" id="UP000016930"/>
    </source>
</evidence>
<accession>M2R5S5</accession>
<dbReference type="AlphaFoldDB" id="M2R5S5"/>
<proteinExistence type="predicted"/>
<sequence>MGRSCGSNVSDGRGVWWKRRHMTDTGEPGAGTKIGVVSGRVYSLRDEAGARDEINVIGEIVLEDGNGVGGEKMLNTRLVPVMSSWTTKSYLRDVKALRAPSSSISDVEGDIERLSRLDARRGCHVSGQCAVRSTPEVAKSPVCSALRTARPGRAQQRRTEVDVCPASIIHVHKKMKHTRYSSHGGTGVKNKSGVETITSDVANASDVAGENGVDYESGARGENSVANEQEWCCEKAVPGPREKAMVQRAAVSMVRVVTKIVSRERCQASAVDESCVEDERDVGEECGGEVEKSVVAKLRGVSKMILVPGITGVNSCHS</sequence>